<dbReference type="UniPathway" id="UPA00906">
    <property type="reaction ID" value="UER00896"/>
</dbReference>
<reference evidence="11" key="1">
    <citation type="submission" date="2019-09" db="EMBL/GenBank/DDBJ databases">
        <title>In-depth cultivation of the pig gut microbiome towards novel bacterial diversity and tailored functional studies.</title>
        <authorList>
            <person name="Wylensek D."/>
            <person name="Hitch T.C.A."/>
            <person name="Clavel T."/>
        </authorList>
    </citation>
    <scope>NUCLEOTIDE SEQUENCE</scope>
    <source>
        <strain evidence="11">RF-744-FAT-WT-3</strain>
    </source>
</reference>
<keyword evidence="6 8" id="KW-0711">Selenium</keyword>
<dbReference type="PANTHER" id="PTHR32328">
    <property type="entry name" value="L-SERYL-TRNA(SEC) SELENIUM TRANSFERASE"/>
    <property type="match status" value="1"/>
</dbReference>
<dbReference type="HAMAP" id="MF_00423">
    <property type="entry name" value="SelA"/>
    <property type="match status" value="1"/>
</dbReference>
<keyword evidence="4 8" id="KW-0663">Pyridoxal phosphate</keyword>
<protein>
    <recommendedName>
        <fullName evidence="8">L-seryl-tRNA(Sec) selenium transferase</fullName>
        <ecNumber evidence="8">2.9.1.1</ecNumber>
    </recommendedName>
    <alternativeName>
        <fullName evidence="8">Selenocysteine synthase</fullName>
        <shortName evidence="8">Sec synthase</shortName>
    </alternativeName>
    <alternativeName>
        <fullName evidence="8">Selenocysteinyl-tRNA(Sec) synthase</fullName>
    </alternativeName>
</protein>
<feature type="modified residue" description="N6-(pyridoxal phosphate)lysine" evidence="8 9">
    <location>
        <position position="300"/>
    </location>
</feature>
<dbReference type="InterPro" id="IPR018319">
    <property type="entry name" value="SelA-like"/>
</dbReference>
<dbReference type="Pfam" id="PF03841">
    <property type="entry name" value="SelA"/>
    <property type="match status" value="1"/>
</dbReference>
<dbReference type="Gene3D" id="3.90.1150.180">
    <property type="match status" value="1"/>
</dbReference>
<dbReference type="SUPFAM" id="SSF53383">
    <property type="entry name" value="PLP-dependent transferases"/>
    <property type="match status" value="1"/>
</dbReference>
<dbReference type="RefSeq" id="WP_154571563.1">
    <property type="nucleotide sequence ID" value="NZ_DBEZJY010000079.1"/>
</dbReference>
<keyword evidence="3 8" id="KW-0808">Transferase</keyword>
<dbReference type="NCBIfam" id="TIGR00474">
    <property type="entry name" value="selA"/>
    <property type="match status" value="1"/>
</dbReference>
<comment type="subcellular location">
    <subcellularLocation>
        <location evidence="8">Cytoplasm</location>
    </subcellularLocation>
</comment>
<dbReference type="EMBL" id="VUNB01000001">
    <property type="protein sequence ID" value="MST68086.1"/>
    <property type="molecule type" value="Genomic_DNA"/>
</dbReference>
<comment type="caution">
    <text evidence="11">The sequence shown here is derived from an EMBL/GenBank/DDBJ whole genome shotgun (WGS) entry which is preliminary data.</text>
</comment>
<dbReference type="InterPro" id="IPR015421">
    <property type="entry name" value="PyrdxlP-dep_Trfase_major"/>
</dbReference>
<proteinExistence type="inferred from homology"/>
<evidence type="ECO:0000256" key="1">
    <source>
        <dbReference type="ARBA" id="ARBA00001933"/>
    </source>
</evidence>
<dbReference type="AlphaFoldDB" id="A0A6A8M9X0"/>
<evidence type="ECO:0000313" key="11">
    <source>
        <dbReference type="EMBL" id="MST68086.1"/>
    </source>
</evidence>
<comment type="catalytic activity">
    <reaction evidence="8">
        <text>L-seryl-tRNA(Sec) + selenophosphate + H(+) = L-selenocysteinyl-tRNA(Sec) + phosphate</text>
        <dbReference type="Rhea" id="RHEA:22728"/>
        <dbReference type="Rhea" id="RHEA-COMP:9742"/>
        <dbReference type="Rhea" id="RHEA-COMP:9743"/>
        <dbReference type="ChEBI" id="CHEBI:15378"/>
        <dbReference type="ChEBI" id="CHEBI:16144"/>
        <dbReference type="ChEBI" id="CHEBI:43474"/>
        <dbReference type="ChEBI" id="CHEBI:78533"/>
        <dbReference type="ChEBI" id="CHEBI:78573"/>
        <dbReference type="EC" id="2.9.1.1"/>
    </reaction>
</comment>
<evidence type="ECO:0000256" key="6">
    <source>
        <dbReference type="ARBA" id="ARBA00023266"/>
    </source>
</evidence>
<dbReference type="Pfam" id="PF12390">
    <property type="entry name" value="Se-cys_synth_N"/>
    <property type="match status" value="1"/>
</dbReference>
<feature type="domain" description="L-seryl-tRNA selenium transferase N-terminal" evidence="10">
    <location>
        <begin position="7"/>
        <end position="46"/>
    </location>
</feature>
<dbReference type="InterPro" id="IPR015424">
    <property type="entry name" value="PyrdxlP-dep_Trfase"/>
</dbReference>
<sequence length="466" mass="51346">MKKNEALRALPKIDEVLKQHLISDFLEKKGKAVVTDAARKVVDARRKAILSMSDEELNELDPETLTPEVIQKAVADEIEALDRNNLYPVINCTGTILHTNLGRAPLCRDAVENVARVSEGYSDLEYDVKEGRRGSRHSILQDILCEITGTEDVMMVNNNASATMLVLSSMAAGGEAVVSRGELVEIGGAFRIPDIMEQSGAVLREVGTTNKTKPSDYENAINEDTRVLMKVHTSNYKIMGFTEEASLEELVEIGKKHDLPVIFDMGNGLMVDMSEYGLDEPNVPAALATGIDVILFSGDKLLGGPQAGIIAGKKEYIEKMKKHPLARALRVDKMTFAAMEETLKKYRDRETALRDIPVLHMISQPSEEMKARALMLAGEIREMDPSLKLEVVEVKDQIGGGSAPMVYLPGWAVAVTSDSCSADSLERMLRKNKIPVIARINEDRLLLCVRTMRDQDVHAVAGAFEK</sequence>
<comment type="pathway">
    <text evidence="8">Aminoacyl-tRNA biosynthesis; selenocysteinyl-tRNA(Sec) biosynthesis; selenocysteinyl-tRNA(Sec) from L-seryl-tRNA(Sec) (bacterial route): step 1/1.</text>
</comment>
<dbReference type="GO" id="GO:0005737">
    <property type="term" value="C:cytoplasm"/>
    <property type="evidence" value="ECO:0007669"/>
    <property type="project" value="UniProtKB-SubCell"/>
</dbReference>
<evidence type="ECO:0000256" key="2">
    <source>
        <dbReference type="ARBA" id="ARBA00022490"/>
    </source>
</evidence>
<accession>A0A6A8M9X0</accession>
<evidence type="ECO:0000256" key="3">
    <source>
        <dbReference type="ARBA" id="ARBA00022679"/>
    </source>
</evidence>
<keyword evidence="5 8" id="KW-0648">Protein biosynthesis</keyword>
<comment type="cofactor">
    <cofactor evidence="1 8 9">
        <name>pyridoxal 5'-phosphate</name>
        <dbReference type="ChEBI" id="CHEBI:597326"/>
    </cofactor>
</comment>
<keyword evidence="2 8" id="KW-0963">Cytoplasm</keyword>
<organism evidence="11">
    <name type="scientific">Baileyella intestinalis</name>
    <dbReference type="NCBI Taxonomy" id="2606709"/>
    <lineage>
        <taxon>Bacteria</taxon>
        <taxon>Bacillati</taxon>
        <taxon>Bacillota</taxon>
        <taxon>Clostridia</taxon>
        <taxon>Peptostreptococcales</taxon>
        <taxon>Anaerovoracaceae</taxon>
        <taxon>Baileyella</taxon>
    </lineage>
</organism>
<evidence type="ECO:0000256" key="8">
    <source>
        <dbReference type="HAMAP-Rule" id="MF_00423"/>
    </source>
</evidence>
<evidence type="ECO:0000259" key="10">
    <source>
        <dbReference type="Pfam" id="PF12390"/>
    </source>
</evidence>
<dbReference type="EC" id="2.9.1.1" evidence="8"/>
<dbReference type="InterPro" id="IPR004534">
    <property type="entry name" value="SelA_trans"/>
</dbReference>
<dbReference type="Gene3D" id="3.40.640.10">
    <property type="entry name" value="Type I PLP-dependent aspartate aminotransferase-like (Major domain)"/>
    <property type="match status" value="1"/>
</dbReference>
<dbReference type="InterPro" id="IPR025862">
    <property type="entry name" value="SelA_trans_N_dom"/>
</dbReference>
<evidence type="ECO:0000256" key="4">
    <source>
        <dbReference type="ARBA" id="ARBA00022898"/>
    </source>
</evidence>
<evidence type="ECO:0000256" key="7">
    <source>
        <dbReference type="ARBA" id="ARBA00044507"/>
    </source>
</evidence>
<evidence type="ECO:0000256" key="5">
    <source>
        <dbReference type="ARBA" id="ARBA00022917"/>
    </source>
</evidence>
<dbReference type="PANTHER" id="PTHR32328:SF0">
    <property type="entry name" value="L-SERYL-TRNA(SEC) SELENIUM TRANSFERASE"/>
    <property type="match status" value="1"/>
</dbReference>
<dbReference type="GO" id="GO:0001717">
    <property type="term" value="P:conversion of seryl-tRNAsec to selenocys-tRNAsec"/>
    <property type="evidence" value="ECO:0007669"/>
    <property type="project" value="UniProtKB-UniRule"/>
</dbReference>
<dbReference type="GO" id="GO:0004125">
    <property type="term" value="F:L-seryl-tRNA(Sec) selenium transferase activity"/>
    <property type="evidence" value="ECO:0007669"/>
    <property type="project" value="UniProtKB-UniRule"/>
</dbReference>
<dbReference type="GO" id="GO:0001514">
    <property type="term" value="P:selenocysteine incorporation"/>
    <property type="evidence" value="ECO:0007669"/>
    <property type="project" value="UniProtKB-UniRule"/>
</dbReference>
<comment type="similarity">
    <text evidence="7 8">Belongs to the SelA family.</text>
</comment>
<comment type="function">
    <text evidence="8">Converts seryl-tRNA(Sec) to selenocysteinyl-tRNA(Sec) required for selenoprotein biosynthesis.</text>
</comment>
<gene>
    <name evidence="8" type="primary">selA</name>
    <name evidence="11" type="ORF">FYJ66_00465</name>
</gene>
<name>A0A6A8M9X0_9FIRM</name>
<evidence type="ECO:0000256" key="9">
    <source>
        <dbReference type="PIRSR" id="PIRSR618319-50"/>
    </source>
</evidence>